<dbReference type="InterPro" id="IPR046342">
    <property type="entry name" value="CBS_dom_sf"/>
</dbReference>
<dbReference type="Proteomes" id="UP001601992">
    <property type="component" value="Unassembled WGS sequence"/>
</dbReference>
<dbReference type="Pfam" id="PF00571">
    <property type="entry name" value="CBS"/>
    <property type="match status" value="2"/>
</dbReference>
<keyword evidence="1 2" id="KW-0129">CBS domain</keyword>
<dbReference type="SMART" id="SM00116">
    <property type="entry name" value="CBS"/>
    <property type="match status" value="2"/>
</dbReference>
<accession>A0ABW6S951</accession>
<dbReference type="EMBL" id="JBIAQY010000015">
    <property type="protein sequence ID" value="MFF3572833.1"/>
    <property type="molecule type" value="Genomic_DNA"/>
</dbReference>
<comment type="caution">
    <text evidence="4">The sequence shown here is derived from an EMBL/GenBank/DDBJ whole genome shotgun (WGS) entry which is preliminary data.</text>
</comment>
<dbReference type="PANTHER" id="PTHR43080:SF2">
    <property type="entry name" value="CBS DOMAIN-CONTAINING PROTEIN"/>
    <property type="match status" value="1"/>
</dbReference>
<dbReference type="PROSITE" id="PS51371">
    <property type="entry name" value="CBS"/>
    <property type="match status" value="2"/>
</dbReference>
<dbReference type="RefSeq" id="WP_040822334.1">
    <property type="nucleotide sequence ID" value="NZ_JBIAQY010000015.1"/>
</dbReference>
<protein>
    <submittedName>
        <fullName evidence="4">CBS domain-containing protein</fullName>
    </submittedName>
</protein>
<dbReference type="Gene3D" id="3.10.580.10">
    <property type="entry name" value="CBS-domain"/>
    <property type="match status" value="1"/>
</dbReference>
<evidence type="ECO:0000256" key="1">
    <source>
        <dbReference type="ARBA" id="ARBA00023122"/>
    </source>
</evidence>
<sequence>MATAKDIMHPGAQWVSRQDTLEHAARLMRELDIGALPISDENDRLCGIITDRDIVVKAIALGRDPARTTCSELCEGTPRWVEADAGVDDVLRELEVRQIKRLPVIEDKRLVGMISEADIGRHLSDHEIAEFVESVYAGQ</sequence>
<dbReference type="PANTHER" id="PTHR43080">
    <property type="entry name" value="CBS DOMAIN-CONTAINING PROTEIN CBSX3, MITOCHONDRIAL"/>
    <property type="match status" value="1"/>
</dbReference>
<dbReference type="InterPro" id="IPR000644">
    <property type="entry name" value="CBS_dom"/>
</dbReference>
<evidence type="ECO:0000256" key="2">
    <source>
        <dbReference type="PROSITE-ProRule" id="PRU00703"/>
    </source>
</evidence>
<dbReference type="CDD" id="cd04622">
    <property type="entry name" value="CBS_pair_HRP1_like"/>
    <property type="match status" value="1"/>
</dbReference>
<evidence type="ECO:0000313" key="5">
    <source>
        <dbReference type="Proteomes" id="UP001601992"/>
    </source>
</evidence>
<dbReference type="SUPFAM" id="SSF54631">
    <property type="entry name" value="CBS-domain pair"/>
    <property type="match status" value="1"/>
</dbReference>
<evidence type="ECO:0000259" key="3">
    <source>
        <dbReference type="PROSITE" id="PS51371"/>
    </source>
</evidence>
<organism evidence="4 5">
    <name type="scientific">Nocardia jiangxiensis</name>
    <dbReference type="NCBI Taxonomy" id="282685"/>
    <lineage>
        <taxon>Bacteria</taxon>
        <taxon>Bacillati</taxon>
        <taxon>Actinomycetota</taxon>
        <taxon>Actinomycetes</taxon>
        <taxon>Mycobacteriales</taxon>
        <taxon>Nocardiaceae</taxon>
        <taxon>Nocardia</taxon>
    </lineage>
</organism>
<dbReference type="InterPro" id="IPR051257">
    <property type="entry name" value="Diverse_CBS-Domain"/>
</dbReference>
<name>A0ABW6S951_9NOCA</name>
<feature type="domain" description="CBS" evidence="3">
    <location>
        <begin position="73"/>
        <end position="130"/>
    </location>
</feature>
<reference evidence="4 5" key="1">
    <citation type="submission" date="2024-10" db="EMBL/GenBank/DDBJ databases">
        <title>The Natural Products Discovery Center: Release of the First 8490 Sequenced Strains for Exploring Actinobacteria Biosynthetic Diversity.</title>
        <authorList>
            <person name="Kalkreuter E."/>
            <person name="Kautsar S.A."/>
            <person name="Yang D."/>
            <person name="Bader C.D."/>
            <person name="Teijaro C.N."/>
            <person name="Fluegel L."/>
            <person name="Davis C.M."/>
            <person name="Simpson J.R."/>
            <person name="Lauterbach L."/>
            <person name="Steele A.D."/>
            <person name="Gui C."/>
            <person name="Meng S."/>
            <person name="Li G."/>
            <person name="Viehrig K."/>
            <person name="Ye F."/>
            <person name="Su P."/>
            <person name="Kiefer A.F."/>
            <person name="Nichols A."/>
            <person name="Cepeda A.J."/>
            <person name="Yan W."/>
            <person name="Fan B."/>
            <person name="Jiang Y."/>
            <person name="Adhikari A."/>
            <person name="Zheng C.-J."/>
            <person name="Schuster L."/>
            <person name="Cowan T.M."/>
            <person name="Smanski M.J."/>
            <person name="Chevrette M.G."/>
            <person name="De Carvalho L.P.S."/>
            <person name="Shen B."/>
        </authorList>
    </citation>
    <scope>NUCLEOTIDE SEQUENCE [LARGE SCALE GENOMIC DNA]</scope>
    <source>
        <strain evidence="4 5">NPDC002593</strain>
    </source>
</reference>
<keyword evidence="5" id="KW-1185">Reference proteome</keyword>
<gene>
    <name evidence="4" type="ORF">ACFYXQ_34215</name>
</gene>
<evidence type="ECO:0000313" key="4">
    <source>
        <dbReference type="EMBL" id="MFF3572833.1"/>
    </source>
</evidence>
<proteinExistence type="predicted"/>
<feature type="domain" description="CBS" evidence="3">
    <location>
        <begin position="8"/>
        <end position="65"/>
    </location>
</feature>